<dbReference type="SUPFAM" id="SSF57903">
    <property type="entry name" value="FYVE/PHD zinc finger"/>
    <property type="match status" value="1"/>
</dbReference>
<dbReference type="PANTHER" id="PTHR46977">
    <property type="entry name" value="PROTEIN FREE1"/>
    <property type="match status" value="1"/>
</dbReference>
<dbReference type="InterPro" id="IPR013083">
    <property type="entry name" value="Znf_RING/FYVE/PHD"/>
</dbReference>
<dbReference type="GO" id="GO:0036258">
    <property type="term" value="P:multivesicular body assembly"/>
    <property type="evidence" value="ECO:0007669"/>
    <property type="project" value="InterPro"/>
</dbReference>
<evidence type="ECO:0000256" key="3">
    <source>
        <dbReference type="ARBA" id="ARBA00022833"/>
    </source>
</evidence>
<dbReference type="PROSITE" id="PS50178">
    <property type="entry name" value="ZF_FYVE"/>
    <property type="match status" value="1"/>
</dbReference>
<dbReference type="InterPro" id="IPR000306">
    <property type="entry name" value="Znf_FYVE"/>
</dbReference>
<evidence type="ECO:0000259" key="6">
    <source>
        <dbReference type="PROSITE" id="PS50178"/>
    </source>
</evidence>
<evidence type="ECO:0000256" key="1">
    <source>
        <dbReference type="ARBA" id="ARBA00022723"/>
    </source>
</evidence>
<dbReference type="GO" id="GO:0000813">
    <property type="term" value="C:ESCRT I complex"/>
    <property type="evidence" value="ECO:0007669"/>
    <property type="project" value="TreeGrafter"/>
</dbReference>
<sequence length="254" mass="28030">MEEGALEVGEAVAARAQREGEAGTRLSSLLRTCSGMMNSFKEMGGGIRPSDTSKTAEQLAEKKKGFGDLMNLIKPGSEEKDHWVPDEAVSKCISCRMDFGAFVRRHHCRNCGDIFCDKCTQGRIALTADENAQPVRVCDRCMAEVTQRLSNAKEAASKPAAFHNHEDLARKLQEEMEKNRKSSSGTYNTGSHFSGLNFQDPSPMYLGGRREKLPVQLAPSICRSRFPAQVLKPSSVEYVNTHFSSVLTDSCKVF</sequence>
<keyword evidence="2 4" id="KW-0863">Zinc-finger</keyword>
<dbReference type="FunFam" id="3.30.40.10:FF:000312">
    <property type="entry name" value="Zinc finger, FYVE-type, endofin"/>
    <property type="match status" value="1"/>
</dbReference>
<dbReference type="InterPro" id="IPR011011">
    <property type="entry name" value="Znf_FYVE_PHD"/>
</dbReference>
<evidence type="ECO:0000256" key="4">
    <source>
        <dbReference type="PROSITE-ProRule" id="PRU00091"/>
    </source>
</evidence>
<dbReference type="GO" id="GO:0008270">
    <property type="term" value="F:zinc ion binding"/>
    <property type="evidence" value="ECO:0007669"/>
    <property type="project" value="UniProtKB-KW"/>
</dbReference>
<protein>
    <recommendedName>
        <fullName evidence="6">FYVE-type domain-containing protein</fullName>
    </recommendedName>
</protein>
<evidence type="ECO:0000313" key="8">
    <source>
        <dbReference type="Proteomes" id="UP000326939"/>
    </source>
</evidence>
<organism evidence="7 8">
    <name type="scientific">Salix brachista</name>
    <dbReference type="NCBI Taxonomy" id="2182728"/>
    <lineage>
        <taxon>Eukaryota</taxon>
        <taxon>Viridiplantae</taxon>
        <taxon>Streptophyta</taxon>
        <taxon>Embryophyta</taxon>
        <taxon>Tracheophyta</taxon>
        <taxon>Spermatophyta</taxon>
        <taxon>Magnoliopsida</taxon>
        <taxon>eudicotyledons</taxon>
        <taxon>Gunneridae</taxon>
        <taxon>Pentapetalae</taxon>
        <taxon>rosids</taxon>
        <taxon>fabids</taxon>
        <taxon>Malpighiales</taxon>
        <taxon>Salicaceae</taxon>
        <taxon>Saliceae</taxon>
        <taxon>Salix</taxon>
    </lineage>
</organism>
<keyword evidence="3" id="KW-0862">Zinc</keyword>
<evidence type="ECO:0000256" key="2">
    <source>
        <dbReference type="ARBA" id="ARBA00022771"/>
    </source>
</evidence>
<dbReference type="Gene3D" id="3.30.40.10">
    <property type="entry name" value="Zinc/RING finger domain, C3HC4 (zinc finger)"/>
    <property type="match status" value="1"/>
</dbReference>
<dbReference type="InterPro" id="IPR045893">
    <property type="entry name" value="FREE1"/>
</dbReference>
<feature type="domain" description="FYVE-type" evidence="6">
    <location>
        <begin position="86"/>
        <end position="146"/>
    </location>
</feature>
<accession>A0A5N5MRR1</accession>
<proteinExistence type="predicted"/>
<reference evidence="8" key="1">
    <citation type="journal article" date="2019" name="Gigascience">
        <title>De novo genome assembly of the endangered Acer yangbiense, a plant species with extremely small populations endemic to Yunnan Province, China.</title>
        <authorList>
            <person name="Yang J."/>
            <person name="Wariss H.M."/>
            <person name="Tao L."/>
            <person name="Zhang R."/>
            <person name="Yun Q."/>
            <person name="Hollingsworth P."/>
            <person name="Dao Z."/>
            <person name="Luo G."/>
            <person name="Guo H."/>
            <person name="Ma Y."/>
            <person name="Sun W."/>
        </authorList>
    </citation>
    <scope>NUCLEOTIDE SEQUENCE [LARGE SCALE GENOMIC DNA]</scope>
    <source>
        <strain evidence="8">cv. br00</strain>
    </source>
</reference>
<feature type="region of interest" description="Disordered" evidence="5">
    <location>
        <begin position="174"/>
        <end position="195"/>
    </location>
</feature>
<name>A0A5N5MRR1_9ROSI</name>
<dbReference type="GO" id="GO:0070676">
    <property type="term" value="P:intralumenal vesicle formation"/>
    <property type="evidence" value="ECO:0007669"/>
    <property type="project" value="TreeGrafter"/>
</dbReference>
<dbReference type="PANTHER" id="PTHR46977:SF1">
    <property type="entry name" value="PROTEIN FREE1"/>
    <property type="match status" value="1"/>
</dbReference>
<evidence type="ECO:0000313" key="7">
    <source>
        <dbReference type="EMBL" id="KAB5557707.1"/>
    </source>
</evidence>
<evidence type="ECO:0000256" key="5">
    <source>
        <dbReference type="SAM" id="MobiDB-lite"/>
    </source>
</evidence>
<keyword evidence="1" id="KW-0479">Metal-binding</keyword>
<feature type="compositionally biased region" description="Polar residues" evidence="5">
    <location>
        <begin position="182"/>
        <end position="195"/>
    </location>
</feature>
<dbReference type="InterPro" id="IPR017455">
    <property type="entry name" value="Znf_FYVE-rel"/>
</dbReference>
<dbReference type="Pfam" id="PF01363">
    <property type="entry name" value="FYVE"/>
    <property type="match status" value="1"/>
</dbReference>
<keyword evidence="8" id="KW-1185">Reference proteome</keyword>
<dbReference type="EMBL" id="VDCV01000005">
    <property type="protein sequence ID" value="KAB5557707.1"/>
    <property type="molecule type" value="Genomic_DNA"/>
</dbReference>
<dbReference type="SMART" id="SM00064">
    <property type="entry name" value="FYVE"/>
    <property type="match status" value="1"/>
</dbReference>
<dbReference type="GO" id="GO:0043130">
    <property type="term" value="F:ubiquitin binding"/>
    <property type="evidence" value="ECO:0007669"/>
    <property type="project" value="InterPro"/>
</dbReference>
<dbReference type="Proteomes" id="UP000326939">
    <property type="component" value="Chromosome 5"/>
</dbReference>
<dbReference type="GO" id="GO:0031902">
    <property type="term" value="C:late endosome membrane"/>
    <property type="evidence" value="ECO:0007669"/>
    <property type="project" value="TreeGrafter"/>
</dbReference>
<comment type="caution">
    <text evidence="7">The sequence shown here is derived from an EMBL/GenBank/DDBJ whole genome shotgun (WGS) entry which is preliminary data.</text>
</comment>
<gene>
    <name evidence="7" type="ORF">DKX38_008616</name>
</gene>
<dbReference type="AlphaFoldDB" id="A0A5N5MRR1"/>